<feature type="compositionally biased region" description="Basic and acidic residues" evidence="4">
    <location>
        <begin position="594"/>
        <end position="619"/>
    </location>
</feature>
<feature type="compositionally biased region" description="Polar residues" evidence="4">
    <location>
        <begin position="852"/>
        <end position="865"/>
    </location>
</feature>
<protein>
    <submittedName>
        <fullName evidence="5">Uncharacterized protein</fullName>
    </submittedName>
</protein>
<organism evidence="5 6">
    <name type="scientific">Alosa alosa</name>
    <name type="common">allis shad</name>
    <dbReference type="NCBI Taxonomy" id="278164"/>
    <lineage>
        <taxon>Eukaryota</taxon>
        <taxon>Metazoa</taxon>
        <taxon>Chordata</taxon>
        <taxon>Craniata</taxon>
        <taxon>Vertebrata</taxon>
        <taxon>Euteleostomi</taxon>
        <taxon>Actinopterygii</taxon>
        <taxon>Neopterygii</taxon>
        <taxon>Teleostei</taxon>
        <taxon>Clupei</taxon>
        <taxon>Clupeiformes</taxon>
        <taxon>Clupeoidei</taxon>
        <taxon>Clupeidae</taxon>
        <taxon>Alosa</taxon>
    </lineage>
</organism>
<feature type="compositionally biased region" description="Low complexity" evidence="4">
    <location>
        <begin position="1146"/>
        <end position="1158"/>
    </location>
</feature>
<dbReference type="InterPro" id="IPR050227">
    <property type="entry name" value="Rab"/>
</dbReference>
<proteinExistence type="predicted"/>
<dbReference type="GO" id="GO:0005525">
    <property type="term" value="F:GTP binding"/>
    <property type="evidence" value="ECO:0007669"/>
    <property type="project" value="UniProtKB-KW"/>
</dbReference>
<dbReference type="PROSITE" id="PS51420">
    <property type="entry name" value="RHO"/>
    <property type="match status" value="1"/>
</dbReference>
<dbReference type="Gene3D" id="3.40.50.300">
    <property type="entry name" value="P-loop containing nucleotide triphosphate hydrolases"/>
    <property type="match status" value="1"/>
</dbReference>
<keyword evidence="1" id="KW-0547">Nucleotide-binding</keyword>
<feature type="compositionally biased region" description="Basic residues" evidence="4">
    <location>
        <begin position="699"/>
        <end position="711"/>
    </location>
</feature>
<keyword evidence="3" id="KW-0449">Lipoprotein</keyword>
<evidence type="ECO:0000256" key="2">
    <source>
        <dbReference type="ARBA" id="ARBA00023134"/>
    </source>
</evidence>
<name>A0AAV6GP64_9TELE</name>
<feature type="region of interest" description="Disordered" evidence="4">
    <location>
        <begin position="851"/>
        <end position="887"/>
    </location>
</feature>
<feature type="compositionally biased region" description="Basic residues" evidence="4">
    <location>
        <begin position="1293"/>
        <end position="1306"/>
    </location>
</feature>
<gene>
    <name evidence="5" type="ORF">AALO_G00138420</name>
</gene>
<feature type="region of interest" description="Disordered" evidence="4">
    <location>
        <begin position="95"/>
        <end position="158"/>
    </location>
</feature>
<feature type="compositionally biased region" description="Basic residues" evidence="4">
    <location>
        <begin position="869"/>
        <end position="880"/>
    </location>
</feature>
<dbReference type="EMBL" id="JADWDJ010000010">
    <property type="protein sequence ID" value="KAG5274631.1"/>
    <property type="molecule type" value="Genomic_DNA"/>
</dbReference>
<feature type="compositionally biased region" description="Low complexity" evidence="4">
    <location>
        <begin position="1268"/>
        <end position="1278"/>
    </location>
</feature>
<accession>A0AAV6GP64</accession>
<feature type="compositionally biased region" description="Basic residues" evidence="4">
    <location>
        <begin position="130"/>
        <end position="144"/>
    </location>
</feature>
<feature type="compositionally biased region" description="Basic residues" evidence="4">
    <location>
        <begin position="478"/>
        <end position="492"/>
    </location>
</feature>
<dbReference type="FunFam" id="3.40.50.300:FF:001129">
    <property type="entry name" value="ras-related protein Rab-44 isoform X2"/>
    <property type="match status" value="1"/>
</dbReference>
<feature type="region of interest" description="Disordered" evidence="4">
    <location>
        <begin position="942"/>
        <end position="965"/>
    </location>
</feature>
<feature type="region of interest" description="Disordered" evidence="4">
    <location>
        <begin position="681"/>
        <end position="725"/>
    </location>
</feature>
<evidence type="ECO:0000256" key="1">
    <source>
        <dbReference type="ARBA" id="ARBA00022741"/>
    </source>
</evidence>
<feature type="compositionally biased region" description="Basic and acidic residues" evidence="4">
    <location>
        <begin position="1369"/>
        <end position="1378"/>
    </location>
</feature>
<feature type="compositionally biased region" description="Polar residues" evidence="4">
    <location>
        <begin position="448"/>
        <end position="461"/>
    </location>
</feature>
<dbReference type="SMART" id="SM00176">
    <property type="entry name" value="RAN"/>
    <property type="match status" value="1"/>
</dbReference>
<feature type="compositionally biased region" description="Basic and acidic residues" evidence="4">
    <location>
        <begin position="402"/>
        <end position="413"/>
    </location>
</feature>
<reference evidence="5" key="1">
    <citation type="submission" date="2020-10" db="EMBL/GenBank/DDBJ databases">
        <title>Chromosome-scale genome assembly of the Allis shad, Alosa alosa.</title>
        <authorList>
            <person name="Margot Z."/>
            <person name="Christophe K."/>
            <person name="Cabau C."/>
            <person name="Louis A."/>
            <person name="Berthelot C."/>
            <person name="Parey E."/>
            <person name="Roest Crollius H."/>
            <person name="Montfort J."/>
            <person name="Robinson-Rechavi M."/>
            <person name="Bucao C."/>
            <person name="Bouchez O."/>
            <person name="Gislard M."/>
            <person name="Lluch J."/>
            <person name="Milhes M."/>
            <person name="Lampietro C."/>
            <person name="Lopez Roques C."/>
            <person name="Donnadieu C."/>
            <person name="Braasch I."/>
            <person name="Desvignes T."/>
            <person name="Postlethwait J."/>
            <person name="Bobe J."/>
            <person name="Guiguen Y."/>
        </authorList>
    </citation>
    <scope>NUCLEOTIDE SEQUENCE</scope>
    <source>
        <strain evidence="5">M-15738</strain>
        <tissue evidence="5">Blood</tissue>
    </source>
</reference>
<feature type="region of interest" description="Disordered" evidence="4">
    <location>
        <begin position="782"/>
        <end position="803"/>
    </location>
</feature>
<feature type="compositionally biased region" description="Basic and acidic residues" evidence="4">
    <location>
        <begin position="681"/>
        <end position="691"/>
    </location>
</feature>
<feature type="compositionally biased region" description="Basic and acidic residues" evidence="4">
    <location>
        <begin position="1248"/>
        <end position="1258"/>
    </location>
</feature>
<feature type="region of interest" description="Disordered" evidence="4">
    <location>
        <begin position="1436"/>
        <end position="1456"/>
    </location>
</feature>
<comment type="caution">
    <text evidence="5">The sequence shown here is derived from an EMBL/GenBank/DDBJ whole genome shotgun (WGS) entry which is preliminary data.</text>
</comment>
<dbReference type="PANTHER" id="PTHR47977">
    <property type="entry name" value="RAS-RELATED PROTEIN RAB"/>
    <property type="match status" value="1"/>
</dbReference>
<feature type="region of interest" description="Disordered" evidence="4">
    <location>
        <begin position="594"/>
        <end position="622"/>
    </location>
</feature>
<dbReference type="NCBIfam" id="TIGR00231">
    <property type="entry name" value="small_GTP"/>
    <property type="match status" value="1"/>
</dbReference>
<dbReference type="PRINTS" id="PR00449">
    <property type="entry name" value="RASTRNSFRMNG"/>
</dbReference>
<feature type="compositionally biased region" description="Basic and acidic residues" evidence="4">
    <location>
        <begin position="1059"/>
        <end position="1069"/>
    </location>
</feature>
<keyword evidence="6" id="KW-1185">Reference proteome</keyword>
<feature type="compositionally biased region" description="Basic and acidic residues" evidence="4">
    <location>
        <begin position="1307"/>
        <end position="1322"/>
    </location>
</feature>
<dbReference type="PROSITE" id="PS51419">
    <property type="entry name" value="RAB"/>
    <property type="match status" value="1"/>
</dbReference>
<feature type="compositionally biased region" description="Polar residues" evidence="4">
    <location>
        <begin position="98"/>
        <end position="116"/>
    </location>
</feature>
<evidence type="ECO:0000313" key="6">
    <source>
        <dbReference type="Proteomes" id="UP000823561"/>
    </source>
</evidence>
<dbReference type="CDD" id="cd00154">
    <property type="entry name" value="Rab"/>
    <property type="match status" value="1"/>
</dbReference>
<dbReference type="SMART" id="SM00174">
    <property type="entry name" value="RHO"/>
    <property type="match status" value="1"/>
</dbReference>
<feature type="region of interest" description="Disordered" evidence="4">
    <location>
        <begin position="528"/>
        <end position="550"/>
    </location>
</feature>
<feature type="compositionally biased region" description="Gly residues" evidence="4">
    <location>
        <begin position="1384"/>
        <end position="1395"/>
    </location>
</feature>
<dbReference type="PROSITE" id="PS51421">
    <property type="entry name" value="RAS"/>
    <property type="match status" value="1"/>
</dbReference>
<dbReference type="SMART" id="SM00173">
    <property type="entry name" value="RAS"/>
    <property type="match status" value="1"/>
</dbReference>
<keyword evidence="2" id="KW-0342">GTP-binding</keyword>
<feature type="region of interest" description="Disordered" evidence="4">
    <location>
        <begin position="395"/>
        <end position="414"/>
    </location>
</feature>
<dbReference type="Proteomes" id="UP000823561">
    <property type="component" value="Chromosome 10"/>
</dbReference>
<feature type="compositionally biased region" description="Basic and acidic residues" evidence="4">
    <location>
        <begin position="1197"/>
        <end position="1211"/>
    </location>
</feature>
<dbReference type="InterPro" id="IPR027417">
    <property type="entry name" value="P-loop_NTPase"/>
</dbReference>
<evidence type="ECO:0000256" key="3">
    <source>
        <dbReference type="ARBA" id="ARBA00023288"/>
    </source>
</evidence>
<feature type="compositionally biased region" description="Basic and acidic residues" evidence="4">
    <location>
        <begin position="712"/>
        <end position="725"/>
    </location>
</feature>
<dbReference type="SUPFAM" id="SSF52540">
    <property type="entry name" value="P-loop containing nucleoside triphosphate hydrolases"/>
    <property type="match status" value="1"/>
</dbReference>
<feature type="compositionally biased region" description="Polar residues" evidence="4">
    <location>
        <begin position="1006"/>
        <end position="1019"/>
    </location>
</feature>
<feature type="compositionally biased region" description="Basic residues" evidence="4">
    <location>
        <begin position="1038"/>
        <end position="1057"/>
    </location>
</feature>
<feature type="region of interest" description="Disordered" evidence="4">
    <location>
        <begin position="1006"/>
        <end position="1072"/>
    </location>
</feature>
<dbReference type="InterPro" id="IPR001806">
    <property type="entry name" value="Small_GTPase"/>
</dbReference>
<evidence type="ECO:0000313" key="5">
    <source>
        <dbReference type="EMBL" id="KAG5274631.1"/>
    </source>
</evidence>
<feature type="region of interest" description="Disordered" evidence="4">
    <location>
        <begin position="445"/>
        <end position="511"/>
    </location>
</feature>
<feature type="compositionally biased region" description="Polar residues" evidence="4">
    <location>
        <begin position="1283"/>
        <end position="1292"/>
    </location>
</feature>
<feature type="region of interest" description="Disordered" evidence="4">
    <location>
        <begin position="1146"/>
        <end position="1409"/>
    </location>
</feature>
<sequence length="1656" mass="182718">MDTTEKATSFSCQIAIETLTCLGSPPSPSSDHIPEIDTSLNVHTECFSPEMHSPDVQHSEEVKQGTQAHILGSTIESEVPNISPDVLDFSHSLHVESTDPSETSTLYSHSESSFKLQHQEEEGSVQGTSRQKRRMGSTRRTKREQKREEPCGAMSTDDVKEDMNADTIMRSEAEEGIIGESIIGVSKENEFVINQTDAGTLSMALTSVEQNQYVDSSLSVETVSSSFQLCNPEEGGQKQEYRHQYPDIIAEQLDGNDLEDNNEMSILGKETAEVRTTVGADLSNEAFMKEDVDQLKKHEEEKSESFLEAPGDQNKENINTKVSEQTEAENILSSPTEDPSLDCAGTTVEDMDTTEKATSFSCQIAIETLTCLGSPPSPSSDHIPEIDTSLNVHTESFSPEMHSPDVQHSEEVKQGTQAHILGSTIESEVPNISPDVLDFSHSLHVESTDPSETSTLYSHSESSFKHQEEEGSVQGTSRQKRRMGSTRRTKREQKREEPCGAMSTDDVKEDMNMNADTEITVAPLNVHAESSSPEMLSPDVQHSEEVEQGTNAHIDGNYLEDNNEMSIMEKETEAITTVGADQFSEAFMREDVEQLKKHEEEQSEKSQESLADLKKENRISTELSEQAEVESKLSYITEDLSPDTIVEGMVTTESPSESHTCMESSIMEELRAASDHWESTVRLQPHEKEGDLNQDVSRNKRKMGSTRRQKRKSNEVHLDGTRSSHETEVMTGMVTETDIEVQQEENLQSEEISSSENMQAACLNTILVGCNECLMKYASKETVDEPNKQDLSSQESEKEKGEKDILMILEGKVEDQREVDLGPPETHRAVQCDTTVEGQGRILEQIQDKVTETSVSASQYPQTEESPGLKRRRKLGSTRRSQHEKTERKYVVMDGMLIHTDTETSPCLDSKSVEVKDEEERKIHDIEENTEAMSSIFGNTIVTPSTPESLETDQERSNNAIHSKDEGIKKEQCILAPTITTAEQPPLENIAGNDYYSAHGDTLAVNSKTPPANSPSCKNTLKLCPLENSDSSEESKPQKKRMGSSRKISQRQHKNKNSSHSEADVKNGDLDSVTNTVTQPIQQVTGDVDLCAEHSGGLEGAHNYKWTDTHQSKCSEPASGACNHPEDHLIPEMYVQSPLGQIEISESSGTTAAETSSGNLCEDDSQKEPKSMLQKRKMGSSRRGQGLRNRAKQAANVDEHVDDISTSKQDGDDTALPNTEDLSMEGEQLLITSVQTSKSNLQPLAQAERPDEFIDERVLPASAQCRTSVHSASSSPSSKLQEDNPSIDPQSTTKKKKMGSTRKNMKRQGEDEKSGLKRDQGNAERCNVIDDMGDLTGPTERVTIQKVTETGESEETLPQDEGTGHGSAGHKEAPEGTRRKVGSRRGGQGCRGAVGGPEDQPVSQAPENDSSVLQNIQENVHSEGLSKLVLAGEGQFQKVEQPPSGARSKSDLDRKYGQDNTLTSLEEAVMFNVVMVGDSSVGKTSFIRRFQSGQFIDDHSATIGIDTFTQTLAVDGELVKLQIWDTAGQERFHSITHNVLHKAQGLILMYDISSCQTFSAVRKWITCIEEGAPSEVIILLLGNKNDSEDREVLHPEGERLAQEYNIHFMECSAVTGYNVSQSIESLARLLKQTVKESGQGYVTLHQKPPQKKSGCC</sequence>
<evidence type="ECO:0000256" key="4">
    <source>
        <dbReference type="SAM" id="MobiDB-lite"/>
    </source>
</evidence>
<dbReference type="SMART" id="SM00175">
    <property type="entry name" value="RAB"/>
    <property type="match status" value="1"/>
</dbReference>
<dbReference type="GO" id="GO:0003924">
    <property type="term" value="F:GTPase activity"/>
    <property type="evidence" value="ECO:0007669"/>
    <property type="project" value="InterPro"/>
</dbReference>
<feature type="compositionally biased region" description="Polar residues" evidence="4">
    <location>
        <begin position="1230"/>
        <end position="1243"/>
    </location>
</feature>
<dbReference type="PROSITE" id="PS51417">
    <property type="entry name" value="ARF"/>
    <property type="match status" value="1"/>
</dbReference>
<dbReference type="InterPro" id="IPR005225">
    <property type="entry name" value="Small_GTP-bd"/>
</dbReference>
<dbReference type="Pfam" id="PF00071">
    <property type="entry name" value="Ras"/>
    <property type="match status" value="1"/>
</dbReference>